<gene>
    <name evidence="2" type="ORF">URODEC1_LOCUS89163</name>
</gene>
<evidence type="ECO:0000313" key="3">
    <source>
        <dbReference type="Proteomes" id="UP001497457"/>
    </source>
</evidence>
<evidence type="ECO:0000313" key="2">
    <source>
        <dbReference type="EMBL" id="CAL5046146.1"/>
    </source>
</evidence>
<evidence type="ECO:0000259" key="1">
    <source>
        <dbReference type="Pfam" id="PF07762"/>
    </source>
</evidence>
<dbReference type="PANTHER" id="PTHR33074:SF114">
    <property type="entry name" value="DUF1618 DOMAIN-CONTAINING PROTEIN"/>
    <property type="match status" value="1"/>
</dbReference>
<dbReference type="AlphaFoldDB" id="A0ABC9DVV4"/>
<dbReference type="Proteomes" id="UP001497457">
    <property type="component" value="Chromosome 35b"/>
</dbReference>
<reference evidence="2 3" key="2">
    <citation type="submission" date="2024-10" db="EMBL/GenBank/DDBJ databases">
        <authorList>
            <person name="Ryan C."/>
        </authorList>
    </citation>
    <scope>NUCLEOTIDE SEQUENCE [LARGE SCALE GENOMIC DNA]</scope>
</reference>
<feature type="domain" description="DUF1618" evidence="1">
    <location>
        <begin position="167"/>
        <end position="315"/>
    </location>
</feature>
<keyword evidence="3" id="KW-1185">Reference proteome</keyword>
<dbReference type="InterPro" id="IPR011676">
    <property type="entry name" value="DUF1618"/>
</dbReference>
<accession>A0ABC9DVV4</accession>
<protein>
    <recommendedName>
        <fullName evidence="1">DUF1618 domain-containing protein</fullName>
    </recommendedName>
</protein>
<reference evidence="3" key="1">
    <citation type="submission" date="2024-06" db="EMBL/GenBank/DDBJ databases">
        <authorList>
            <person name="Ryan C."/>
        </authorList>
    </citation>
    <scope>NUCLEOTIDE SEQUENCE [LARGE SCALE GENOMIC DNA]</scope>
</reference>
<proteinExistence type="predicted"/>
<dbReference type="EMBL" id="OZ075145">
    <property type="protein sequence ID" value="CAL5046146.1"/>
    <property type="molecule type" value="Genomic_DNA"/>
</dbReference>
<sequence length="376" mass="42175">MPISKDLIRLKKASLHPPPALDTGGDIIPWVLLEYKAYVADRRNDTTAVAESRCGREIQVSFFAARPPRVSYLCVFCRPAATEEHQDEEEENEFHMVAALCNDNDWLAIGRGRFILHVYNSKLKTWTATKVSVEDQHFQKYQDQGYFVHQNTRVLAVGGEDATIAFVDLWQGILLCDLAHVKDKPWLSYVPLPGTPSGSPLCDDACLTMDIALVNGHFKFVRHQLQWTNNCPTCTCCSHDIEDGWTAAIWTRPVSASSLLDDSWQLVCDMDSSGMDVKSTPDFELLPKLVANEPFQLLDVSHPTLISHSDDGTVCFMVKINRGDAEAWVIAVNTVNNTLQGVAEFDATRYTRTAFSYLHTRISKYLNNRAPGNSAY</sequence>
<name>A0ABC9DVV4_9POAL</name>
<dbReference type="PANTHER" id="PTHR33074">
    <property type="entry name" value="EXPRESSED PROTEIN-RELATED"/>
    <property type="match status" value="1"/>
</dbReference>
<dbReference type="Pfam" id="PF07762">
    <property type="entry name" value="DUF1618"/>
    <property type="match status" value="1"/>
</dbReference>
<organism evidence="2 3">
    <name type="scientific">Urochloa decumbens</name>
    <dbReference type="NCBI Taxonomy" id="240449"/>
    <lineage>
        <taxon>Eukaryota</taxon>
        <taxon>Viridiplantae</taxon>
        <taxon>Streptophyta</taxon>
        <taxon>Embryophyta</taxon>
        <taxon>Tracheophyta</taxon>
        <taxon>Spermatophyta</taxon>
        <taxon>Magnoliopsida</taxon>
        <taxon>Liliopsida</taxon>
        <taxon>Poales</taxon>
        <taxon>Poaceae</taxon>
        <taxon>PACMAD clade</taxon>
        <taxon>Panicoideae</taxon>
        <taxon>Panicodae</taxon>
        <taxon>Paniceae</taxon>
        <taxon>Melinidinae</taxon>
        <taxon>Urochloa</taxon>
    </lineage>
</organism>